<evidence type="ECO:0008006" key="3">
    <source>
        <dbReference type="Google" id="ProtNLM"/>
    </source>
</evidence>
<evidence type="ECO:0000313" key="1">
    <source>
        <dbReference type="EMBL" id="KAE8146652.1"/>
    </source>
</evidence>
<dbReference type="InterPro" id="IPR036047">
    <property type="entry name" value="F-box-like_dom_sf"/>
</dbReference>
<keyword evidence="2" id="KW-1185">Reference proteome</keyword>
<reference evidence="1 2" key="1">
    <citation type="submission" date="2019-04" db="EMBL/GenBank/DDBJ databases">
        <title>Friends and foes A comparative genomics study of 23 Aspergillus species from section Flavi.</title>
        <authorList>
            <consortium name="DOE Joint Genome Institute"/>
            <person name="Kjaerbolling I."/>
            <person name="Vesth T."/>
            <person name="Frisvad J.C."/>
            <person name="Nybo J.L."/>
            <person name="Theobald S."/>
            <person name="Kildgaard S."/>
            <person name="Isbrandt T."/>
            <person name="Kuo A."/>
            <person name="Sato A."/>
            <person name="Lyhne E.K."/>
            <person name="Kogle M.E."/>
            <person name="Wiebenga A."/>
            <person name="Kun R.S."/>
            <person name="Lubbers R.J."/>
            <person name="Makela M.R."/>
            <person name="Barry K."/>
            <person name="Chovatia M."/>
            <person name="Clum A."/>
            <person name="Daum C."/>
            <person name="Haridas S."/>
            <person name="He G."/>
            <person name="LaButti K."/>
            <person name="Lipzen A."/>
            <person name="Mondo S."/>
            <person name="Riley R."/>
            <person name="Salamov A."/>
            <person name="Simmons B.A."/>
            <person name="Magnuson J.K."/>
            <person name="Henrissat B."/>
            <person name="Mortensen U.H."/>
            <person name="Larsen T.O."/>
            <person name="Devries R.P."/>
            <person name="Grigoriev I.V."/>
            <person name="Machida M."/>
            <person name="Baker S.E."/>
            <person name="Andersen M.R."/>
        </authorList>
    </citation>
    <scope>NUCLEOTIDE SEQUENCE [LARGE SCALE GENOMIC DNA]</scope>
    <source>
        <strain evidence="1 2">IBT 18842</strain>
    </source>
</reference>
<dbReference type="EMBL" id="ML742249">
    <property type="protein sequence ID" value="KAE8146652.1"/>
    <property type="molecule type" value="Genomic_DNA"/>
</dbReference>
<dbReference type="AlphaFoldDB" id="A0A5N6TJY6"/>
<proteinExistence type="predicted"/>
<gene>
    <name evidence="1" type="ORF">BDV25DRAFT_143482</name>
</gene>
<evidence type="ECO:0000313" key="2">
    <source>
        <dbReference type="Proteomes" id="UP000325780"/>
    </source>
</evidence>
<accession>A0A5N6TJY6</accession>
<dbReference type="SUPFAM" id="SSF81383">
    <property type="entry name" value="F-box domain"/>
    <property type="match status" value="1"/>
</dbReference>
<name>A0A5N6TJY6_ASPAV</name>
<dbReference type="OrthoDB" id="3800738at2759"/>
<protein>
    <recommendedName>
        <fullName evidence="3">F-box domain-containing protein</fullName>
    </recommendedName>
</protein>
<sequence>MHTDYQTNPTYQNATETALSTPEILEMILLQVDLRTLLTSTQRVCKFWTSTIQTSPLIQEALFFKPTSNTQSFNGRVIYNPLLAQAFPLATPPKPKIKMAYRYHEMDMIKNQKKHQYMRKEASWRRMLLRQPPAYNVSFFIQGDYRLLNGNGNGDREGLRMGPFFEMFVLSEELSWHDCEIIWKLDADSRMYDINYEAGPYARTEWLDMFTRAMSESDVMILRYEGFQFDDFGEVPYSLPDAIKDQIKEAYGKVDGDYVPGGPEFNLKNPNLNDWEQEF</sequence>
<organism evidence="1 2">
    <name type="scientific">Aspergillus avenaceus</name>
    <dbReference type="NCBI Taxonomy" id="36643"/>
    <lineage>
        <taxon>Eukaryota</taxon>
        <taxon>Fungi</taxon>
        <taxon>Dikarya</taxon>
        <taxon>Ascomycota</taxon>
        <taxon>Pezizomycotina</taxon>
        <taxon>Eurotiomycetes</taxon>
        <taxon>Eurotiomycetidae</taxon>
        <taxon>Eurotiales</taxon>
        <taxon>Aspergillaceae</taxon>
        <taxon>Aspergillus</taxon>
        <taxon>Aspergillus subgen. Circumdati</taxon>
    </lineage>
</organism>
<dbReference type="Proteomes" id="UP000325780">
    <property type="component" value="Unassembled WGS sequence"/>
</dbReference>